<dbReference type="InterPro" id="IPR015155">
    <property type="entry name" value="PFU"/>
</dbReference>
<feature type="repeat" description="WD" evidence="5">
    <location>
        <begin position="234"/>
        <end position="266"/>
    </location>
</feature>
<organism evidence="8 9">
    <name type="scientific">Allomyces macrogynus (strain ATCC 38327)</name>
    <name type="common">Allomyces javanicus var. macrogynus</name>
    <dbReference type="NCBI Taxonomy" id="578462"/>
    <lineage>
        <taxon>Eukaryota</taxon>
        <taxon>Fungi</taxon>
        <taxon>Fungi incertae sedis</taxon>
        <taxon>Blastocladiomycota</taxon>
        <taxon>Blastocladiomycetes</taxon>
        <taxon>Blastocladiales</taxon>
        <taxon>Blastocladiaceae</taxon>
        <taxon>Allomyces</taxon>
    </lineage>
</organism>
<dbReference type="OMA" id="DKCIYYW"/>
<dbReference type="InterPro" id="IPR015943">
    <property type="entry name" value="WD40/YVTN_repeat-like_dom_sf"/>
</dbReference>
<evidence type="ECO:0000259" key="7">
    <source>
        <dbReference type="PROSITE" id="PS51396"/>
    </source>
</evidence>
<dbReference type="InterPro" id="IPR036322">
    <property type="entry name" value="WD40_repeat_dom_sf"/>
</dbReference>
<dbReference type="EMBL" id="GG745328">
    <property type="protein sequence ID" value="KNE54617.1"/>
    <property type="molecule type" value="Genomic_DNA"/>
</dbReference>
<feature type="repeat" description="WD" evidence="5">
    <location>
        <begin position="154"/>
        <end position="185"/>
    </location>
</feature>
<dbReference type="InterPro" id="IPR001680">
    <property type="entry name" value="WD40_rpt"/>
</dbReference>
<evidence type="ECO:0000256" key="3">
    <source>
        <dbReference type="ARBA" id="ARBA00022574"/>
    </source>
</evidence>
<evidence type="ECO:0000313" key="9">
    <source>
        <dbReference type="Proteomes" id="UP000054350"/>
    </source>
</evidence>
<dbReference type="PANTHER" id="PTHR19849">
    <property type="entry name" value="PHOSPHOLIPASE A-2-ACTIVATING PROTEIN"/>
    <property type="match status" value="1"/>
</dbReference>
<evidence type="ECO:0008006" key="10">
    <source>
        <dbReference type="Google" id="ProtNLM"/>
    </source>
</evidence>
<accession>A0A0L0RW42</accession>
<comment type="subcellular location">
    <subcellularLocation>
        <location evidence="1">Cytoplasm</location>
    </subcellularLocation>
</comment>
<evidence type="ECO:0000313" key="8">
    <source>
        <dbReference type="EMBL" id="KNE54617.1"/>
    </source>
</evidence>
<gene>
    <name evidence="8" type="ORF">AMAG_00581</name>
</gene>
<name>A0A0L0RW42_ALLM3</name>
<dbReference type="Gene3D" id="3.10.20.870">
    <property type="entry name" value="PFU (PLAA family ubiquitin binding), C-terminal domain"/>
    <property type="match status" value="1"/>
</dbReference>
<dbReference type="PROSITE" id="PS51396">
    <property type="entry name" value="PUL"/>
    <property type="match status" value="1"/>
</dbReference>
<dbReference type="PROSITE" id="PS51394">
    <property type="entry name" value="PFU"/>
    <property type="match status" value="1"/>
</dbReference>
<dbReference type="InterPro" id="IPR016024">
    <property type="entry name" value="ARM-type_fold"/>
</dbReference>
<keyword evidence="9" id="KW-1185">Reference proteome</keyword>
<dbReference type="InterPro" id="IPR011989">
    <property type="entry name" value="ARM-like"/>
</dbReference>
<feature type="domain" description="PUL" evidence="7">
    <location>
        <begin position="530"/>
        <end position="768"/>
    </location>
</feature>
<dbReference type="PROSITE" id="PS50294">
    <property type="entry name" value="WD_REPEATS_REGION"/>
    <property type="match status" value="3"/>
</dbReference>
<dbReference type="SUPFAM" id="SSF48371">
    <property type="entry name" value="ARM repeat"/>
    <property type="match status" value="1"/>
</dbReference>
<dbReference type="Gene3D" id="1.25.10.10">
    <property type="entry name" value="Leucine-rich Repeat Variant"/>
    <property type="match status" value="1"/>
</dbReference>
<proteinExistence type="predicted"/>
<dbReference type="InterPro" id="IPR038122">
    <property type="entry name" value="PFU_sf"/>
</dbReference>
<dbReference type="PROSITE" id="PS50082">
    <property type="entry name" value="WD_REPEATS_2"/>
    <property type="match status" value="4"/>
</dbReference>
<dbReference type="Pfam" id="PF09070">
    <property type="entry name" value="PFU"/>
    <property type="match status" value="1"/>
</dbReference>
<reference evidence="9" key="2">
    <citation type="submission" date="2009-11" db="EMBL/GenBank/DDBJ databases">
        <title>The Genome Sequence of Allomyces macrogynus strain ATCC 38327.</title>
        <authorList>
            <consortium name="The Broad Institute Genome Sequencing Platform"/>
            <person name="Russ C."/>
            <person name="Cuomo C."/>
            <person name="Shea T."/>
            <person name="Young S.K."/>
            <person name="Zeng Q."/>
            <person name="Koehrsen M."/>
            <person name="Haas B."/>
            <person name="Borodovsky M."/>
            <person name="Guigo R."/>
            <person name="Alvarado L."/>
            <person name="Berlin A."/>
            <person name="Borenstein D."/>
            <person name="Chen Z."/>
            <person name="Engels R."/>
            <person name="Freedman E."/>
            <person name="Gellesch M."/>
            <person name="Goldberg J."/>
            <person name="Griggs A."/>
            <person name="Gujja S."/>
            <person name="Heiman D."/>
            <person name="Hepburn T."/>
            <person name="Howarth C."/>
            <person name="Jen D."/>
            <person name="Larson L."/>
            <person name="Lewis B."/>
            <person name="Mehta T."/>
            <person name="Park D."/>
            <person name="Pearson M."/>
            <person name="Roberts A."/>
            <person name="Saif S."/>
            <person name="Shenoy N."/>
            <person name="Sisk P."/>
            <person name="Stolte C."/>
            <person name="Sykes S."/>
            <person name="Walk T."/>
            <person name="White J."/>
            <person name="Yandava C."/>
            <person name="Burger G."/>
            <person name="Gray M.W."/>
            <person name="Holland P.W.H."/>
            <person name="King N."/>
            <person name="Lang F.B.F."/>
            <person name="Roger A.J."/>
            <person name="Ruiz-Trillo I."/>
            <person name="Lander E."/>
            <person name="Nusbaum C."/>
        </authorList>
    </citation>
    <scope>NUCLEOTIDE SEQUENCE [LARGE SCALE GENOMIC DNA]</scope>
    <source>
        <strain evidence="9">ATCC 38327</strain>
    </source>
</reference>
<dbReference type="Pfam" id="PF08324">
    <property type="entry name" value="PUL"/>
    <property type="match status" value="1"/>
</dbReference>
<dbReference type="AlphaFoldDB" id="A0A0L0RW42"/>
<dbReference type="CDD" id="cd00200">
    <property type="entry name" value="WD40"/>
    <property type="match status" value="1"/>
</dbReference>
<dbReference type="SMART" id="SM00320">
    <property type="entry name" value="WD40"/>
    <property type="match status" value="7"/>
</dbReference>
<dbReference type="SUPFAM" id="SSF50978">
    <property type="entry name" value="WD40 repeat-like"/>
    <property type="match status" value="1"/>
</dbReference>
<sequence length="770" mass="81408">MADLMQIDDAPKSYALAGTLLAHTQDVKDVAFLAADTLATVSRDAAVRIWNLAATDGFVGTPSETPLAEPHTGYVNSVTRVQLEDGRVLVASGGADKLVHVHEAATGKSVWTLVGHSENVCALEPIPGVPGGIISGSWDKTARVWVNGECLYTLKGHQHAVWAVLAVDATHFLTASADKTIKVWEGAKCLATLPGHHDVVRGLAYLPSLDLFASCSNDASIRIWTRDGATVQEMHGHTSFIYRVVANPATGEWISCGEDRTVRVWKDGELAQTIAVPSTSVWSVAISDAGDLAAACSDGSVYLYSRNPAKYAPADVVATYEQALASFAIPKNQIGDLNKEKLPGPEALQSPGTKEGQILMVKTETSVEAHQWSMGQRKWVKVGDVVDAIGSGRKQVHDGKEYDYVFDIDLGSGRMLKLPYNVADNPYAAAQQFIWKHELSQEFLDQIAQFIVQNTRGETLGAGTASYADPFTGGSRYTPAAAPAAAAAPTAATNASAFNPWTSGYTSAAAAAAPLAAAPAPARRVPNRAPVLPVRDFVMFKQINLAAVGKKIGEVAAASGVTLATTDVASNGWAVAVEIVQNASWPRTQKFPALDVMRVEVLTLDGCGAKVVAAVEGAIVGEPRADANAMVGFRAIANLFALPGNRAAVIAALPTVLRMLNEYRVTSNKNLRQSVVTVLLNIAVHFVQTGSSEEVLDVLALLVEMVPGETDPETLYRAVAALGTVAAVGAPVKVYVNALEVGTLIRTVLGRTDIEARTRDAAEDALALLP</sequence>
<evidence type="ECO:0000259" key="6">
    <source>
        <dbReference type="PROSITE" id="PS51394"/>
    </source>
</evidence>
<dbReference type="STRING" id="578462.A0A0L0RW42"/>
<dbReference type="GO" id="GO:0043161">
    <property type="term" value="P:proteasome-mediated ubiquitin-dependent protein catabolic process"/>
    <property type="evidence" value="ECO:0007669"/>
    <property type="project" value="TreeGrafter"/>
</dbReference>
<evidence type="ECO:0000256" key="2">
    <source>
        <dbReference type="ARBA" id="ARBA00022490"/>
    </source>
</evidence>
<dbReference type="eggNOG" id="KOG0301">
    <property type="taxonomic scope" value="Eukaryota"/>
</dbReference>
<keyword evidence="4" id="KW-0677">Repeat</keyword>
<keyword evidence="2" id="KW-0963">Cytoplasm</keyword>
<dbReference type="GO" id="GO:0005737">
    <property type="term" value="C:cytoplasm"/>
    <property type="evidence" value="ECO:0007669"/>
    <property type="project" value="UniProtKB-SubCell"/>
</dbReference>
<dbReference type="GO" id="GO:0005634">
    <property type="term" value="C:nucleus"/>
    <property type="evidence" value="ECO:0007669"/>
    <property type="project" value="TreeGrafter"/>
</dbReference>
<evidence type="ECO:0000256" key="1">
    <source>
        <dbReference type="ARBA" id="ARBA00004496"/>
    </source>
</evidence>
<dbReference type="InterPro" id="IPR013535">
    <property type="entry name" value="PUL_dom"/>
</dbReference>
<protein>
    <recommendedName>
        <fullName evidence="10">PFU domain-containing protein</fullName>
    </recommendedName>
</protein>
<dbReference type="Gene3D" id="2.130.10.10">
    <property type="entry name" value="YVTN repeat-like/Quinoprotein amine dehydrogenase"/>
    <property type="match status" value="1"/>
</dbReference>
<dbReference type="PANTHER" id="PTHR19849:SF0">
    <property type="entry name" value="PHOSPHOLIPASE A-2-ACTIVATING PROTEIN"/>
    <property type="match status" value="1"/>
</dbReference>
<dbReference type="Pfam" id="PF00400">
    <property type="entry name" value="WD40"/>
    <property type="match status" value="6"/>
</dbReference>
<dbReference type="GO" id="GO:0010992">
    <property type="term" value="P:ubiquitin recycling"/>
    <property type="evidence" value="ECO:0007669"/>
    <property type="project" value="TreeGrafter"/>
</dbReference>
<feature type="domain" description="PFU" evidence="6">
    <location>
        <begin position="371"/>
        <end position="465"/>
    </location>
</feature>
<evidence type="ECO:0000256" key="5">
    <source>
        <dbReference type="PROSITE-ProRule" id="PRU00221"/>
    </source>
</evidence>
<dbReference type="VEuPathDB" id="FungiDB:AMAG_00581"/>
<feature type="repeat" description="WD" evidence="5">
    <location>
        <begin position="20"/>
        <end position="52"/>
    </location>
</feature>
<dbReference type="Proteomes" id="UP000054350">
    <property type="component" value="Unassembled WGS sequence"/>
</dbReference>
<dbReference type="PROSITE" id="PS00678">
    <property type="entry name" value="WD_REPEATS_1"/>
    <property type="match status" value="1"/>
</dbReference>
<dbReference type="InterPro" id="IPR019775">
    <property type="entry name" value="WD40_repeat_CS"/>
</dbReference>
<keyword evidence="3 5" id="KW-0853">WD repeat</keyword>
<feature type="repeat" description="WD" evidence="5">
    <location>
        <begin position="193"/>
        <end position="224"/>
    </location>
</feature>
<dbReference type="OrthoDB" id="10265988at2759"/>
<dbReference type="GO" id="GO:0043130">
    <property type="term" value="F:ubiquitin binding"/>
    <property type="evidence" value="ECO:0007669"/>
    <property type="project" value="TreeGrafter"/>
</dbReference>
<evidence type="ECO:0000256" key="4">
    <source>
        <dbReference type="ARBA" id="ARBA00022737"/>
    </source>
</evidence>
<reference evidence="8 9" key="1">
    <citation type="submission" date="2009-11" db="EMBL/GenBank/DDBJ databases">
        <title>Annotation of Allomyces macrogynus ATCC 38327.</title>
        <authorList>
            <consortium name="The Broad Institute Genome Sequencing Platform"/>
            <person name="Russ C."/>
            <person name="Cuomo C."/>
            <person name="Burger G."/>
            <person name="Gray M.W."/>
            <person name="Holland P.W.H."/>
            <person name="King N."/>
            <person name="Lang F.B.F."/>
            <person name="Roger A.J."/>
            <person name="Ruiz-Trillo I."/>
            <person name="Young S.K."/>
            <person name="Zeng Q."/>
            <person name="Gargeya S."/>
            <person name="Fitzgerald M."/>
            <person name="Haas B."/>
            <person name="Abouelleil A."/>
            <person name="Alvarado L."/>
            <person name="Arachchi H.M."/>
            <person name="Berlin A."/>
            <person name="Chapman S.B."/>
            <person name="Gearin G."/>
            <person name="Goldberg J."/>
            <person name="Griggs A."/>
            <person name="Gujja S."/>
            <person name="Hansen M."/>
            <person name="Heiman D."/>
            <person name="Howarth C."/>
            <person name="Larimer J."/>
            <person name="Lui A."/>
            <person name="MacDonald P.J.P."/>
            <person name="McCowen C."/>
            <person name="Montmayeur A."/>
            <person name="Murphy C."/>
            <person name="Neiman D."/>
            <person name="Pearson M."/>
            <person name="Priest M."/>
            <person name="Roberts A."/>
            <person name="Saif S."/>
            <person name="Shea T."/>
            <person name="Sisk P."/>
            <person name="Stolte C."/>
            <person name="Sykes S."/>
            <person name="Wortman J."/>
            <person name="Nusbaum C."/>
            <person name="Birren B."/>
        </authorList>
    </citation>
    <scope>NUCLEOTIDE SEQUENCE [LARGE SCALE GENOMIC DNA]</scope>
    <source>
        <strain evidence="8 9">ATCC 38327</strain>
    </source>
</reference>